<protein>
    <submittedName>
        <fullName evidence="1">Uncharacterized protein</fullName>
    </submittedName>
</protein>
<proteinExistence type="predicted"/>
<evidence type="ECO:0000313" key="2">
    <source>
        <dbReference type="Proteomes" id="UP000327085"/>
    </source>
</evidence>
<organism evidence="1 2">
    <name type="scientific">Prunus dulcis</name>
    <name type="common">Almond</name>
    <name type="synonym">Amygdalus dulcis</name>
    <dbReference type="NCBI Taxonomy" id="3755"/>
    <lineage>
        <taxon>Eukaryota</taxon>
        <taxon>Viridiplantae</taxon>
        <taxon>Streptophyta</taxon>
        <taxon>Embryophyta</taxon>
        <taxon>Tracheophyta</taxon>
        <taxon>Spermatophyta</taxon>
        <taxon>Magnoliopsida</taxon>
        <taxon>eudicotyledons</taxon>
        <taxon>Gunneridae</taxon>
        <taxon>Pentapetalae</taxon>
        <taxon>rosids</taxon>
        <taxon>fabids</taxon>
        <taxon>Rosales</taxon>
        <taxon>Rosaceae</taxon>
        <taxon>Amygdaloideae</taxon>
        <taxon>Amygdaleae</taxon>
        <taxon>Prunus</taxon>
    </lineage>
</organism>
<dbReference type="AlphaFoldDB" id="A0A5E4FYG3"/>
<sequence length="56" mass="6205">MATPSSAGKSAILEAIVPNTKHICRRYLISIQALTPTIAWVPRQAIPINVKSKRRH</sequence>
<dbReference type="Gramene" id="VVA32576">
    <property type="protein sequence ID" value="VVA32576"/>
    <property type="gene ID" value="Prudul26B016735"/>
</dbReference>
<reference evidence="2" key="1">
    <citation type="journal article" date="2020" name="Plant J.">
        <title>Transposons played a major role in the diversification between the closely related almond and peach genomes: results from the almond genome sequence.</title>
        <authorList>
            <person name="Alioto T."/>
            <person name="Alexiou K.G."/>
            <person name="Bardil A."/>
            <person name="Barteri F."/>
            <person name="Castanera R."/>
            <person name="Cruz F."/>
            <person name="Dhingra A."/>
            <person name="Duval H."/>
            <person name="Fernandez I Marti A."/>
            <person name="Frias L."/>
            <person name="Galan B."/>
            <person name="Garcia J.L."/>
            <person name="Howad W."/>
            <person name="Gomez-Garrido J."/>
            <person name="Gut M."/>
            <person name="Julca I."/>
            <person name="Morata J."/>
            <person name="Puigdomenech P."/>
            <person name="Ribeca P."/>
            <person name="Rubio Cabetas M.J."/>
            <person name="Vlasova A."/>
            <person name="Wirthensohn M."/>
            <person name="Garcia-Mas J."/>
            <person name="Gabaldon T."/>
            <person name="Casacuberta J.M."/>
            <person name="Arus P."/>
        </authorList>
    </citation>
    <scope>NUCLEOTIDE SEQUENCE [LARGE SCALE GENOMIC DNA]</scope>
    <source>
        <strain evidence="2">cv. Texas</strain>
    </source>
</reference>
<gene>
    <name evidence="1" type="ORF">ALMOND_2B016735</name>
</gene>
<dbReference type="InParanoid" id="A0A5E4FYG3"/>
<dbReference type="EMBL" id="CABIKO010000253">
    <property type="protein sequence ID" value="VVA32576.1"/>
    <property type="molecule type" value="Genomic_DNA"/>
</dbReference>
<accession>A0A5E4FYG3</accession>
<name>A0A5E4FYG3_PRUDU</name>
<dbReference type="Proteomes" id="UP000327085">
    <property type="component" value="Chromosome 4"/>
</dbReference>
<evidence type="ECO:0000313" key="1">
    <source>
        <dbReference type="EMBL" id="VVA32576.1"/>
    </source>
</evidence>